<accession>A0A833LVT8</accession>
<dbReference type="PROSITE" id="PS00760">
    <property type="entry name" value="SPASE_I_2"/>
    <property type="match status" value="1"/>
</dbReference>
<evidence type="ECO:0000256" key="7">
    <source>
        <dbReference type="PIRSR" id="PIRSR600223-1"/>
    </source>
</evidence>
<evidence type="ECO:0000256" key="4">
    <source>
        <dbReference type="ARBA" id="ARBA00019232"/>
    </source>
</evidence>
<dbReference type="InterPro" id="IPR019757">
    <property type="entry name" value="Pept_S26A_signal_pept_1_Lys-AS"/>
</dbReference>
<dbReference type="PANTHER" id="PTHR43390:SF1">
    <property type="entry name" value="CHLOROPLAST PROCESSING PEPTIDASE"/>
    <property type="match status" value="1"/>
</dbReference>
<feature type="active site" evidence="7">
    <location>
        <position position="121"/>
    </location>
</feature>
<evidence type="ECO:0000256" key="5">
    <source>
        <dbReference type="ARBA" id="ARBA00022670"/>
    </source>
</evidence>
<dbReference type="Pfam" id="PF10502">
    <property type="entry name" value="Peptidase_S26"/>
    <property type="match status" value="1"/>
</dbReference>
<dbReference type="GO" id="GO:0006465">
    <property type="term" value="P:signal peptide processing"/>
    <property type="evidence" value="ECO:0007669"/>
    <property type="project" value="InterPro"/>
</dbReference>
<dbReference type="GO" id="GO:0016020">
    <property type="term" value="C:membrane"/>
    <property type="evidence" value="ECO:0007669"/>
    <property type="project" value="UniProtKB-SubCell"/>
</dbReference>
<dbReference type="InterPro" id="IPR019533">
    <property type="entry name" value="Peptidase_S26"/>
</dbReference>
<dbReference type="PANTHER" id="PTHR43390">
    <property type="entry name" value="SIGNAL PEPTIDASE I"/>
    <property type="match status" value="1"/>
</dbReference>
<dbReference type="AlphaFoldDB" id="A0A833LVT8"/>
<dbReference type="InterPro" id="IPR019758">
    <property type="entry name" value="Pept_S26A_signal_pept_1_CS"/>
</dbReference>
<dbReference type="Gene3D" id="2.10.109.10">
    <property type="entry name" value="Umud Fragment, subunit A"/>
    <property type="match status" value="1"/>
</dbReference>
<name>A0A833LVT8_9LEPT</name>
<evidence type="ECO:0000256" key="2">
    <source>
        <dbReference type="ARBA" id="ARBA00009370"/>
    </source>
</evidence>
<dbReference type="PRINTS" id="PR00727">
    <property type="entry name" value="LEADERPTASE"/>
</dbReference>
<evidence type="ECO:0000313" key="12">
    <source>
        <dbReference type="EMBL" id="KAB2930339.1"/>
    </source>
</evidence>
<reference evidence="12 13" key="1">
    <citation type="submission" date="2019-10" db="EMBL/GenBank/DDBJ databases">
        <title>Extracellular Electron Transfer in a Candidatus Methanoperedens spp. Enrichment Culture.</title>
        <authorList>
            <person name="Berger S."/>
            <person name="Rangel Shaw D."/>
            <person name="Berben T."/>
            <person name="In 'T Zandt M."/>
            <person name="Frank J."/>
            <person name="Reimann J."/>
            <person name="Jetten M.S.M."/>
            <person name="Welte C.U."/>
        </authorList>
    </citation>
    <scope>NUCLEOTIDE SEQUENCE [LARGE SCALE GENOMIC DNA]</scope>
    <source>
        <strain evidence="12">SB12</strain>
    </source>
</reference>
<comment type="catalytic activity">
    <reaction evidence="1 8">
        <text>Cleavage of hydrophobic, N-terminal signal or leader sequences from secreted and periplasmic proteins.</text>
        <dbReference type="EC" id="3.4.21.89"/>
    </reaction>
</comment>
<sequence length="386" mass="44012">MTEKRSRSSGSQKPEERTEHDSAPIVEDEESSGSTVGSLISLAILFFLVFAFKHSVLDANNIPSGSMIPTLKVGDYLFVNRMRYSLRIPFTNVEVMRIDNPQRGEIITFIPPHEEDKQYVKRVIGVPGDRIRIRNISVCSSELKLRRALQADYDCNLSAFTKIPVIAVVEYKPAAETSEARDAAPWQTFALSEMDGVKARQELTDSDDSEVFHPDLKENPSLAELPVLFRAQTGKNEHFFVEWSDLPRPDGLCDTWETTGCVIPEDHYFVMGDNRDDSKDSRFAPVSFIGRERILGKPLVIYFSIDWRDQVCFAYMRSFGSFQDPVAPRGFVLEDFPPEEQQKYCTELDSNAAMGKETISGYVVRTLFYRIPRMSVRWKRIGTFLE</sequence>
<feature type="active site" evidence="7">
    <location>
        <position position="66"/>
    </location>
</feature>
<evidence type="ECO:0000256" key="8">
    <source>
        <dbReference type="RuleBase" id="RU003993"/>
    </source>
</evidence>
<keyword evidence="5 8" id="KW-0645">Protease</keyword>
<dbReference type="EMBL" id="WBUI01000021">
    <property type="protein sequence ID" value="KAB2930339.1"/>
    <property type="molecule type" value="Genomic_DNA"/>
</dbReference>
<dbReference type="PROSITE" id="PS00761">
    <property type="entry name" value="SPASE_I_3"/>
    <property type="match status" value="1"/>
</dbReference>
<dbReference type="PROSITE" id="PS00501">
    <property type="entry name" value="SPASE_I_1"/>
    <property type="match status" value="1"/>
</dbReference>
<feature type="region of interest" description="Disordered" evidence="10">
    <location>
        <begin position="1"/>
        <end position="30"/>
    </location>
</feature>
<evidence type="ECO:0000256" key="1">
    <source>
        <dbReference type="ARBA" id="ARBA00000677"/>
    </source>
</evidence>
<dbReference type="GO" id="GO:0004252">
    <property type="term" value="F:serine-type endopeptidase activity"/>
    <property type="evidence" value="ECO:0007669"/>
    <property type="project" value="InterPro"/>
</dbReference>
<organism evidence="12 13">
    <name type="scientific">Leptonema illini</name>
    <dbReference type="NCBI Taxonomy" id="183"/>
    <lineage>
        <taxon>Bacteria</taxon>
        <taxon>Pseudomonadati</taxon>
        <taxon>Spirochaetota</taxon>
        <taxon>Spirochaetia</taxon>
        <taxon>Leptospirales</taxon>
        <taxon>Leptospiraceae</taxon>
        <taxon>Leptonema</taxon>
    </lineage>
</organism>
<comment type="subcellular location">
    <subcellularLocation>
        <location evidence="9">Membrane</location>
        <topology evidence="9">Single-pass type II membrane protein</topology>
    </subcellularLocation>
</comment>
<evidence type="ECO:0000256" key="3">
    <source>
        <dbReference type="ARBA" id="ARBA00013208"/>
    </source>
</evidence>
<evidence type="ECO:0000256" key="9">
    <source>
        <dbReference type="RuleBase" id="RU362042"/>
    </source>
</evidence>
<evidence type="ECO:0000259" key="11">
    <source>
        <dbReference type="Pfam" id="PF10502"/>
    </source>
</evidence>
<dbReference type="InterPro" id="IPR019756">
    <property type="entry name" value="Pept_S26A_signal_pept_1_Ser-AS"/>
</dbReference>
<keyword evidence="6 8" id="KW-0378">Hydrolase</keyword>
<dbReference type="Proteomes" id="UP000460298">
    <property type="component" value="Unassembled WGS sequence"/>
</dbReference>
<dbReference type="InterPro" id="IPR000223">
    <property type="entry name" value="Pept_S26A_signal_pept_1"/>
</dbReference>
<proteinExistence type="inferred from homology"/>
<dbReference type="SUPFAM" id="SSF51306">
    <property type="entry name" value="LexA/Signal peptidase"/>
    <property type="match status" value="1"/>
</dbReference>
<evidence type="ECO:0000313" key="13">
    <source>
        <dbReference type="Proteomes" id="UP000460298"/>
    </source>
</evidence>
<dbReference type="InterPro" id="IPR036286">
    <property type="entry name" value="LexA/Signal_pep-like_sf"/>
</dbReference>
<gene>
    <name evidence="12" type="primary">lepB</name>
    <name evidence="12" type="ORF">F9K24_16885</name>
</gene>
<feature type="compositionally biased region" description="Basic and acidic residues" evidence="10">
    <location>
        <begin position="13"/>
        <end position="22"/>
    </location>
</feature>
<feature type="domain" description="Peptidase S26" evidence="11">
    <location>
        <begin position="41"/>
        <end position="302"/>
    </location>
</feature>
<evidence type="ECO:0000256" key="6">
    <source>
        <dbReference type="ARBA" id="ARBA00022801"/>
    </source>
</evidence>
<dbReference type="GO" id="GO:0009003">
    <property type="term" value="F:signal peptidase activity"/>
    <property type="evidence" value="ECO:0007669"/>
    <property type="project" value="UniProtKB-EC"/>
</dbReference>
<dbReference type="CDD" id="cd06530">
    <property type="entry name" value="S26_SPase_I"/>
    <property type="match status" value="1"/>
</dbReference>
<dbReference type="NCBIfam" id="TIGR02227">
    <property type="entry name" value="sigpep_I_bact"/>
    <property type="match status" value="1"/>
</dbReference>
<comment type="similarity">
    <text evidence="2 9">Belongs to the peptidase S26 family.</text>
</comment>
<evidence type="ECO:0000256" key="10">
    <source>
        <dbReference type="SAM" id="MobiDB-lite"/>
    </source>
</evidence>
<comment type="caution">
    <text evidence="12">The sequence shown here is derived from an EMBL/GenBank/DDBJ whole genome shotgun (WGS) entry which is preliminary data.</text>
</comment>
<dbReference type="EC" id="3.4.21.89" evidence="3 8"/>
<protein>
    <recommendedName>
        <fullName evidence="4 8">Signal peptidase I</fullName>
        <ecNumber evidence="3 8">3.4.21.89</ecNumber>
    </recommendedName>
</protein>